<evidence type="ECO:0000313" key="2">
    <source>
        <dbReference type="Proteomes" id="UP000231658"/>
    </source>
</evidence>
<sequence>MNPLQPRLRLNDVSSERFAADYSFPNLDSSIAGALSVGVSLGLAL</sequence>
<evidence type="ECO:0000313" key="1">
    <source>
        <dbReference type="EMBL" id="SCA55366.1"/>
    </source>
</evidence>
<name>A0A1C3RDK6_9PROT</name>
<proteinExistence type="predicted"/>
<dbReference type="AlphaFoldDB" id="A0A1C3RDK6"/>
<gene>
    <name evidence="1" type="ORF">MTBPR1_100007</name>
</gene>
<protein>
    <submittedName>
        <fullName evidence="1">Uncharacterized protein</fullName>
    </submittedName>
</protein>
<organism evidence="1 2">
    <name type="scientific">Candidatus Terasakiella magnetica</name>
    <dbReference type="NCBI Taxonomy" id="1867952"/>
    <lineage>
        <taxon>Bacteria</taxon>
        <taxon>Pseudomonadati</taxon>
        <taxon>Pseudomonadota</taxon>
        <taxon>Alphaproteobacteria</taxon>
        <taxon>Rhodospirillales</taxon>
        <taxon>Terasakiellaceae</taxon>
        <taxon>Terasakiella</taxon>
    </lineage>
</organism>
<reference evidence="1 2" key="1">
    <citation type="submission" date="2016-07" db="EMBL/GenBank/DDBJ databases">
        <authorList>
            <person name="Lefevre C.T."/>
        </authorList>
    </citation>
    <scope>NUCLEOTIDE SEQUENCE [LARGE SCALE GENOMIC DNA]</scope>
    <source>
        <strain evidence="1">PR1</strain>
    </source>
</reference>
<keyword evidence="2" id="KW-1185">Reference proteome</keyword>
<dbReference type="Proteomes" id="UP000231658">
    <property type="component" value="Unassembled WGS sequence"/>
</dbReference>
<dbReference type="EMBL" id="FLYE01000002">
    <property type="protein sequence ID" value="SCA55366.1"/>
    <property type="molecule type" value="Genomic_DNA"/>
</dbReference>
<accession>A0A1C3RDK6</accession>